<evidence type="ECO:0000313" key="3">
    <source>
        <dbReference type="EMBL" id="RZE30308.1"/>
    </source>
</evidence>
<dbReference type="CDD" id="cd00531">
    <property type="entry name" value="NTF2_like"/>
    <property type="match status" value="1"/>
</dbReference>
<feature type="domain" description="SnoaL-like" evidence="1">
    <location>
        <begin position="3"/>
        <end position="128"/>
    </location>
</feature>
<evidence type="ECO:0000313" key="4">
    <source>
        <dbReference type="Proteomes" id="UP000292693"/>
    </source>
</evidence>
<protein>
    <submittedName>
        <fullName evidence="3">Nuclear transport factor 2 family protein</fullName>
    </submittedName>
</protein>
<dbReference type="RefSeq" id="WP_018468604.1">
    <property type="nucleotide sequence ID" value="NZ_BNDZ01000003.1"/>
</dbReference>
<evidence type="ECO:0000259" key="1">
    <source>
        <dbReference type="Pfam" id="PF13577"/>
    </source>
</evidence>
<organism evidence="3 4">
    <name type="scientific">Streptomyces albidoflavus</name>
    <dbReference type="NCBI Taxonomy" id="1886"/>
    <lineage>
        <taxon>Bacteria</taxon>
        <taxon>Bacillati</taxon>
        <taxon>Actinomycetota</taxon>
        <taxon>Actinomycetes</taxon>
        <taxon>Kitasatosporales</taxon>
        <taxon>Streptomycetaceae</taxon>
        <taxon>Streptomyces</taxon>
        <taxon>Streptomyces albidoflavus group</taxon>
    </lineage>
</organism>
<name>A0A126Y0J8_9ACTN</name>
<dbReference type="EMBL" id="BNDZ01000003">
    <property type="protein sequence ID" value="GHI43939.1"/>
    <property type="molecule type" value="Genomic_DNA"/>
</dbReference>
<gene>
    <name evidence="3" type="ORF">C0Q92_00310</name>
    <name evidence="2" type="ORF">ScoT_01130</name>
</gene>
<proteinExistence type="predicted"/>
<accession>A0A126Y0J8</accession>
<dbReference type="AlphaFoldDB" id="A0A126Y0J8"/>
<reference evidence="3 4" key="1">
    <citation type="submission" date="2017-12" db="EMBL/GenBank/DDBJ databases">
        <title>Population genomics insights into the ecological differentiation and adaptive evolution in streptomycetes.</title>
        <authorList>
            <person name="Li Y."/>
            <person name="Huang Y."/>
        </authorList>
    </citation>
    <scope>NUCLEOTIDE SEQUENCE [LARGE SCALE GENOMIC DNA]</scope>
    <source>
        <strain evidence="3 4">NBRC 100770</strain>
    </source>
</reference>
<dbReference type="InterPro" id="IPR037401">
    <property type="entry name" value="SnoaL-like"/>
</dbReference>
<dbReference type="InterPro" id="IPR032710">
    <property type="entry name" value="NTF2-like_dom_sf"/>
</dbReference>
<reference evidence="2" key="2">
    <citation type="submission" date="2022-09" db="EMBL/GenBank/DDBJ databases">
        <title>Whole genome shotgun sequence of Streptomyces albidoflavus NBRC 12854.</title>
        <authorList>
            <person name="Komaki H."/>
            <person name="Tamura T."/>
        </authorList>
    </citation>
    <scope>NUCLEOTIDE SEQUENCE</scope>
    <source>
        <strain evidence="2">NBRC 12854</strain>
    </source>
</reference>
<dbReference type="Proteomes" id="UP000292693">
    <property type="component" value="Unassembled WGS sequence"/>
</dbReference>
<dbReference type="Gene3D" id="3.10.450.50">
    <property type="match status" value="1"/>
</dbReference>
<dbReference type="SUPFAM" id="SSF54427">
    <property type="entry name" value="NTF2-like"/>
    <property type="match status" value="1"/>
</dbReference>
<sequence>MSRADDRFEIQDVLFRYARAVDRLDHDAIAACYFDDAVDVHGGYTGDAAGLVEDIRTRHRTIDSSQHFISNVLVEFTGQDSADVESYCLCFLRQKPAEPGGEQELAVIRCRYVDRFERRDGSWGIADRVVVFDESRVVPVVDRLNPDWVASRRDGTDPVYSWGSRGGA</sequence>
<dbReference type="Pfam" id="PF13577">
    <property type="entry name" value="SnoaL_4"/>
    <property type="match status" value="1"/>
</dbReference>
<evidence type="ECO:0000313" key="2">
    <source>
        <dbReference type="EMBL" id="GHI43939.1"/>
    </source>
</evidence>
<dbReference type="Proteomes" id="UP001051844">
    <property type="component" value="Unassembled WGS sequence"/>
</dbReference>
<dbReference type="EMBL" id="PKLL01000001">
    <property type="protein sequence ID" value="RZE30308.1"/>
    <property type="molecule type" value="Genomic_DNA"/>
</dbReference>
<comment type="caution">
    <text evidence="3">The sequence shown here is derived from an EMBL/GenBank/DDBJ whole genome shotgun (WGS) entry which is preliminary data.</text>
</comment>